<dbReference type="EMBL" id="JBHSXN010000001">
    <property type="protein sequence ID" value="MFC6952237.1"/>
    <property type="molecule type" value="Genomic_DNA"/>
</dbReference>
<dbReference type="Pfam" id="PF08448">
    <property type="entry name" value="PAS_4"/>
    <property type="match status" value="1"/>
</dbReference>
<dbReference type="CDD" id="cd00130">
    <property type="entry name" value="PAS"/>
    <property type="match status" value="2"/>
</dbReference>
<dbReference type="InterPro" id="IPR000700">
    <property type="entry name" value="PAS-assoc_C"/>
</dbReference>
<dbReference type="GO" id="GO:0004673">
    <property type="term" value="F:protein histidine kinase activity"/>
    <property type="evidence" value="ECO:0007669"/>
    <property type="project" value="UniProtKB-EC"/>
</dbReference>
<evidence type="ECO:0000259" key="8">
    <source>
        <dbReference type="PROSITE" id="PS50113"/>
    </source>
</evidence>
<dbReference type="Pfam" id="PF02518">
    <property type="entry name" value="HATPase_c"/>
    <property type="match status" value="1"/>
</dbReference>
<evidence type="ECO:0000256" key="2">
    <source>
        <dbReference type="ARBA" id="ARBA00012438"/>
    </source>
</evidence>
<dbReference type="SMART" id="SM00086">
    <property type="entry name" value="PAC"/>
    <property type="match status" value="2"/>
</dbReference>
<feature type="domain" description="PAS" evidence="7">
    <location>
        <begin position="129"/>
        <end position="202"/>
    </location>
</feature>
<dbReference type="InterPro" id="IPR005467">
    <property type="entry name" value="His_kinase_dom"/>
</dbReference>
<feature type="domain" description="Histidine kinase" evidence="6">
    <location>
        <begin position="259"/>
        <end position="462"/>
    </location>
</feature>
<dbReference type="Gene3D" id="3.30.565.10">
    <property type="entry name" value="Histidine kinase-like ATPase, C-terminal domain"/>
    <property type="match status" value="1"/>
</dbReference>
<feature type="domain" description="PAC" evidence="8">
    <location>
        <begin position="204"/>
        <end position="255"/>
    </location>
</feature>
<dbReference type="Pfam" id="PF08447">
    <property type="entry name" value="PAS_3"/>
    <property type="match status" value="1"/>
</dbReference>
<evidence type="ECO:0000313" key="10">
    <source>
        <dbReference type="Proteomes" id="UP001596395"/>
    </source>
</evidence>
<feature type="domain" description="PAS" evidence="7">
    <location>
        <begin position="10"/>
        <end position="73"/>
    </location>
</feature>
<dbReference type="RefSeq" id="WP_336349228.1">
    <property type="nucleotide sequence ID" value="NZ_JAZAQL010000001.1"/>
</dbReference>
<dbReference type="PROSITE" id="PS50112">
    <property type="entry name" value="PAS"/>
    <property type="match status" value="2"/>
</dbReference>
<evidence type="ECO:0000256" key="1">
    <source>
        <dbReference type="ARBA" id="ARBA00000085"/>
    </source>
</evidence>
<dbReference type="Proteomes" id="UP001596395">
    <property type="component" value="Unassembled WGS sequence"/>
</dbReference>
<dbReference type="InterPro" id="IPR013655">
    <property type="entry name" value="PAS_fold_3"/>
</dbReference>
<comment type="catalytic activity">
    <reaction evidence="1">
        <text>ATP + protein L-histidine = ADP + protein N-phospho-L-histidine.</text>
        <dbReference type="EC" id="2.7.13.3"/>
    </reaction>
</comment>
<dbReference type="InterPro" id="IPR052162">
    <property type="entry name" value="Sensor_kinase/Photoreceptor"/>
</dbReference>
<keyword evidence="3" id="KW-0597">Phosphoprotein</keyword>
<evidence type="ECO:0000256" key="5">
    <source>
        <dbReference type="ARBA" id="ARBA00022777"/>
    </source>
</evidence>
<keyword evidence="5" id="KW-0418">Kinase</keyword>
<dbReference type="EC" id="2.7.13.3" evidence="2"/>
<dbReference type="InterPro" id="IPR035965">
    <property type="entry name" value="PAS-like_dom_sf"/>
</dbReference>
<dbReference type="InterPro" id="IPR001610">
    <property type="entry name" value="PAC"/>
</dbReference>
<proteinExistence type="predicted"/>
<dbReference type="NCBIfam" id="TIGR00229">
    <property type="entry name" value="sensory_box"/>
    <property type="match status" value="2"/>
</dbReference>
<dbReference type="InterPro" id="IPR013656">
    <property type="entry name" value="PAS_4"/>
</dbReference>
<dbReference type="SMART" id="SM00091">
    <property type="entry name" value="PAS"/>
    <property type="match status" value="2"/>
</dbReference>
<dbReference type="InterPro" id="IPR036890">
    <property type="entry name" value="HATPase_C_sf"/>
</dbReference>
<dbReference type="PROSITE" id="PS50109">
    <property type="entry name" value="HIS_KIN"/>
    <property type="match status" value="1"/>
</dbReference>
<dbReference type="SUPFAM" id="SSF55785">
    <property type="entry name" value="PYP-like sensor domain (PAS domain)"/>
    <property type="match status" value="2"/>
</dbReference>
<dbReference type="SMART" id="SM00387">
    <property type="entry name" value="HATPase_c"/>
    <property type="match status" value="1"/>
</dbReference>
<dbReference type="PANTHER" id="PTHR43304:SF1">
    <property type="entry name" value="PAC DOMAIN-CONTAINING PROTEIN"/>
    <property type="match status" value="1"/>
</dbReference>
<accession>A0ABD5VA16</accession>
<dbReference type="InterPro" id="IPR000014">
    <property type="entry name" value="PAS"/>
</dbReference>
<sequence length="463" mass="51407">MVPSGSFDVLLDHAQDKIVVVDEHGDVTYANEAIRRSLGYDPEDVIGTNAFEYIHPDDVDAIRTAFERVVQADTYAEATATYRFRHDDGSWVTFESRLSNCTDDDLDGYVVSSRDITDRVTAERDRRETTSRLQELAATTGDVLWMFSADWTELLFVNPAYEDVYGGTVDDLRADPASFLDTVHPEDVPRVEEAMAALAGGDSQSIEYRVDPTDGYGTWVWVQAEPIVEDGDVVRITGFTRDVTSRRRRERQLYVMDTLLRHNLRNDLTVVLGEAQRIADAYPDATPHTDVICDTAEALLESAEKGRALIERLDADASRHRVDVAATVDECVARIDDRYPNSTVDADCPDAARAHCIDGLDAAITELLENAIHHNDHPEPTVHVTVTETTDTVTVAVTDTASAIPQVEANVLTGHHDMTDVYHSSGLGLWLVYWLVERSHGEIAVDSTDDGNQIELAFDRAPE</sequence>
<name>A0ABD5VA16_9EURY</name>
<comment type="caution">
    <text evidence="9">The sequence shown here is derived from an EMBL/GenBank/DDBJ whole genome shotgun (WGS) entry which is preliminary data.</text>
</comment>
<evidence type="ECO:0000259" key="6">
    <source>
        <dbReference type="PROSITE" id="PS50109"/>
    </source>
</evidence>
<keyword evidence="10" id="KW-1185">Reference proteome</keyword>
<dbReference type="AlphaFoldDB" id="A0ABD5VA16"/>
<dbReference type="PANTHER" id="PTHR43304">
    <property type="entry name" value="PHYTOCHROME-LIKE PROTEIN CPH1"/>
    <property type="match status" value="1"/>
</dbReference>
<evidence type="ECO:0000313" key="9">
    <source>
        <dbReference type="EMBL" id="MFC6952237.1"/>
    </source>
</evidence>
<dbReference type="InterPro" id="IPR003594">
    <property type="entry name" value="HATPase_dom"/>
</dbReference>
<evidence type="ECO:0000256" key="3">
    <source>
        <dbReference type="ARBA" id="ARBA00022553"/>
    </source>
</evidence>
<protein>
    <recommendedName>
        <fullName evidence="2">histidine kinase</fullName>
        <ecNumber evidence="2">2.7.13.3</ecNumber>
    </recommendedName>
</protein>
<dbReference type="Gene3D" id="3.30.450.20">
    <property type="entry name" value="PAS domain"/>
    <property type="match status" value="2"/>
</dbReference>
<gene>
    <name evidence="9" type="ORF">ACFQGB_05125</name>
</gene>
<keyword evidence="4" id="KW-0808">Transferase</keyword>
<evidence type="ECO:0000256" key="4">
    <source>
        <dbReference type="ARBA" id="ARBA00022679"/>
    </source>
</evidence>
<reference evidence="9 10" key="1">
    <citation type="journal article" date="2019" name="Int. J. Syst. Evol. Microbiol.">
        <title>The Global Catalogue of Microorganisms (GCM) 10K type strain sequencing project: providing services to taxonomists for standard genome sequencing and annotation.</title>
        <authorList>
            <consortium name="The Broad Institute Genomics Platform"/>
            <consortium name="The Broad Institute Genome Sequencing Center for Infectious Disease"/>
            <person name="Wu L."/>
            <person name="Ma J."/>
        </authorList>
    </citation>
    <scope>NUCLEOTIDE SEQUENCE [LARGE SCALE GENOMIC DNA]</scope>
    <source>
        <strain evidence="9 10">GX26</strain>
    </source>
</reference>
<organism evidence="9 10">
    <name type="scientific">Halorubellus litoreus</name>
    <dbReference type="NCBI Taxonomy" id="755308"/>
    <lineage>
        <taxon>Archaea</taxon>
        <taxon>Methanobacteriati</taxon>
        <taxon>Methanobacteriota</taxon>
        <taxon>Stenosarchaea group</taxon>
        <taxon>Halobacteria</taxon>
        <taxon>Halobacteriales</taxon>
        <taxon>Halorubellaceae</taxon>
        <taxon>Halorubellus</taxon>
    </lineage>
</organism>
<dbReference type="PROSITE" id="PS50113">
    <property type="entry name" value="PAC"/>
    <property type="match status" value="1"/>
</dbReference>
<dbReference type="SUPFAM" id="SSF55874">
    <property type="entry name" value="ATPase domain of HSP90 chaperone/DNA topoisomerase II/histidine kinase"/>
    <property type="match status" value="1"/>
</dbReference>
<evidence type="ECO:0000259" key="7">
    <source>
        <dbReference type="PROSITE" id="PS50112"/>
    </source>
</evidence>